<feature type="transmembrane region" description="Helical" evidence="6">
    <location>
        <begin position="516"/>
        <end position="532"/>
    </location>
</feature>
<feature type="transmembrane region" description="Helical" evidence="6">
    <location>
        <begin position="57"/>
        <end position="75"/>
    </location>
</feature>
<proteinExistence type="predicted"/>
<dbReference type="Proteomes" id="UP000610746">
    <property type="component" value="Unassembled WGS sequence"/>
</dbReference>
<gene>
    <name evidence="7" type="ORF">HNQ03_001060</name>
</gene>
<evidence type="ECO:0000256" key="4">
    <source>
        <dbReference type="ARBA" id="ARBA00022989"/>
    </source>
</evidence>
<feature type="transmembrane region" description="Helical" evidence="6">
    <location>
        <begin position="185"/>
        <end position="203"/>
    </location>
</feature>
<dbReference type="PANTHER" id="PTHR43243:SF4">
    <property type="entry name" value="CATIONIC AMINO ACID TRANSPORTER 4"/>
    <property type="match status" value="1"/>
</dbReference>
<evidence type="ECO:0000313" key="7">
    <source>
        <dbReference type="EMBL" id="NRS91993.1"/>
    </source>
</evidence>
<reference evidence="7" key="1">
    <citation type="submission" date="2020-05" db="EMBL/GenBank/DDBJ databases">
        <title>Genomic Encyclopedia of Type Strains, Phase IV (KMG-V): Genome sequencing to study the core and pangenomes of soil and plant-associated prokaryotes.</title>
        <authorList>
            <person name="Whitman W."/>
        </authorList>
    </citation>
    <scope>NUCLEOTIDE SEQUENCE</scope>
    <source>
        <strain evidence="7">16F</strain>
    </source>
</reference>
<dbReference type="EMBL" id="JABSNO010000006">
    <property type="protein sequence ID" value="NRS91993.1"/>
    <property type="molecule type" value="Genomic_DNA"/>
</dbReference>
<sequence length="568" mass="63305">MNQLFRRKNYSKNADSSGLHRVLGVWDIVFFGLAAIIGAGSFSSLGEAIFRGGPGVINLYIICGVACAFTAMSYAEFASRIPTAGSAYTYAYASFGELIAWVIGWALIMEYSFGNIYVAFSWSDYFTSFLERINIHFPDYLCTSYPEAKLAFDKSIAQASSDLSFTNKEHVNAWTSAPMIGNLKMILDIPALLINAFITWLVYIGIKESKNVNNLLVILKLAVIFLIIGVGIFYINSDNWTPVNNEGVQSMMPNGFSGVMAAVSGVFFAYIGFDALSVLSEETKDPQKNLPKGMIISLVVSTVVYIVLTLILTGIVDYRKFEGIGDPLAFIFAPENGNLPWMEFAVSIAAIIAITSVLLVFQMGQPRIWYAMSRDGLLPKKFSSIHPKYKTPGFATIITGIAVGLPILFTDKSFILDFTSIGTIFAFVLVNAGILLMPAKEKIAGRFHMPYVNSKIIFPVLFLGSLVGFYFWVPEFFQNLFDWSDANEGEFRMSVFFYILINLVLVVLSFAKNLSLIPLLGLSSCLYLLTGMTHNNWFWFGLWFALGLIIYFMYGYRKSHLRSEVEQI</sequence>
<feature type="transmembrane region" description="Helical" evidence="6">
    <location>
        <begin position="344"/>
        <end position="364"/>
    </location>
</feature>
<feature type="transmembrane region" description="Helical" evidence="6">
    <location>
        <begin position="21"/>
        <end position="45"/>
    </location>
</feature>
<keyword evidence="2" id="KW-0813">Transport</keyword>
<dbReference type="Gene3D" id="1.20.1740.10">
    <property type="entry name" value="Amino acid/polyamine transporter I"/>
    <property type="match status" value="1"/>
</dbReference>
<feature type="transmembrane region" description="Helical" evidence="6">
    <location>
        <begin position="493"/>
        <end position="511"/>
    </location>
</feature>
<evidence type="ECO:0000256" key="5">
    <source>
        <dbReference type="ARBA" id="ARBA00023136"/>
    </source>
</evidence>
<dbReference type="PANTHER" id="PTHR43243">
    <property type="entry name" value="INNER MEMBRANE TRANSPORTER YGJI-RELATED"/>
    <property type="match status" value="1"/>
</dbReference>
<feature type="transmembrane region" description="Helical" evidence="6">
    <location>
        <begin position="456"/>
        <end position="473"/>
    </location>
</feature>
<evidence type="ECO:0000256" key="6">
    <source>
        <dbReference type="SAM" id="Phobius"/>
    </source>
</evidence>
<comment type="caution">
    <text evidence="7">The sequence shown here is derived from an EMBL/GenBank/DDBJ whole genome shotgun (WGS) entry which is preliminary data.</text>
</comment>
<feature type="transmembrane region" description="Helical" evidence="6">
    <location>
        <begin position="538"/>
        <end position="556"/>
    </location>
</feature>
<protein>
    <submittedName>
        <fullName evidence="7">Amino acid transporter</fullName>
    </submittedName>
</protein>
<evidence type="ECO:0000313" key="8">
    <source>
        <dbReference type="Proteomes" id="UP000610746"/>
    </source>
</evidence>
<dbReference type="Pfam" id="PF13520">
    <property type="entry name" value="AA_permease_2"/>
    <property type="match status" value="1"/>
</dbReference>
<dbReference type="PIRSF" id="PIRSF006060">
    <property type="entry name" value="AA_transporter"/>
    <property type="match status" value="1"/>
</dbReference>
<accession>A0A8J8G5S2</accession>
<keyword evidence="8" id="KW-1185">Reference proteome</keyword>
<comment type="subcellular location">
    <subcellularLocation>
        <location evidence="1">Membrane</location>
        <topology evidence="1">Multi-pass membrane protein</topology>
    </subcellularLocation>
</comment>
<dbReference type="GO" id="GO:0016020">
    <property type="term" value="C:membrane"/>
    <property type="evidence" value="ECO:0007669"/>
    <property type="project" value="UniProtKB-SubCell"/>
</dbReference>
<dbReference type="AlphaFoldDB" id="A0A8J8G5S2"/>
<dbReference type="InterPro" id="IPR002293">
    <property type="entry name" value="AA/rel_permease1"/>
</dbReference>
<feature type="transmembrane region" description="Helical" evidence="6">
    <location>
        <begin position="415"/>
        <end position="436"/>
    </location>
</feature>
<evidence type="ECO:0000256" key="3">
    <source>
        <dbReference type="ARBA" id="ARBA00022692"/>
    </source>
</evidence>
<feature type="transmembrane region" description="Helical" evidence="6">
    <location>
        <begin position="391"/>
        <end position="409"/>
    </location>
</feature>
<keyword evidence="3 6" id="KW-0812">Transmembrane</keyword>
<keyword evidence="4 6" id="KW-1133">Transmembrane helix</keyword>
<evidence type="ECO:0000256" key="2">
    <source>
        <dbReference type="ARBA" id="ARBA00022448"/>
    </source>
</evidence>
<evidence type="ECO:0000256" key="1">
    <source>
        <dbReference type="ARBA" id="ARBA00004141"/>
    </source>
</evidence>
<name>A0A8J8G5S2_9FLAO</name>
<keyword evidence="5 6" id="KW-0472">Membrane</keyword>
<organism evidence="7 8">
    <name type="scientific">Frigoriflavimonas asaccharolytica</name>
    <dbReference type="NCBI Taxonomy" id="2735899"/>
    <lineage>
        <taxon>Bacteria</taxon>
        <taxon>Pseudomonadati</taxon>
        <taxon>Bacteroidota</taxon>
        <taxon>Flavobacteriia</taxon>
        <taxon>Flavobacteriales</taxon>
        <taxon>Weeksellaceae</taxon>
        <taxon>Frigoriflavimonas</taxon>
    </lineage>
</organism>
<feature type="transmembrane region" description="Helical" evidence="6">
    <location>
        <begin position="215"/>
        <end position="235"/>
    </location>
</feature>
<dbReference type="RefSeq" id="WP_173778613.1">
    <property type="nucleotide sequence ID" value="NZ_JABSNO010000006.1"/>
</dbReference>
<feature type="transmembrane region" description="Helical" evidence="6">
    <location>
        <begin position="294"/>
        <end position="316"/>
    </location>
</feature>
<dbReference type="GO" id="GO:0015171">
    <property type="term" value="F:amino acid transmembrane transporter activity"/>
    <property type="evidence" value="ECO:0007669"/>
    <property type="project" value="TreeGrafter"/>
</dbReference>
<feature type="transmembrane region" description="Helical" evidence="6">
    <location>
        <begin position="255"/>
        <end position="273"/>
    </location>
</feature>